<evidence type="ECO:0000256" key="1">
    <source>
        <dbReference type="ARBA" id="ARBA00004914"/>
    </source>
</evidence>
<dbReference type="SUPFAM" id="SSF49899">
    <property type="entry name" value="Concanavalin A-like lectins/glucanases"/>
    <property type="match status" value="1"/>
</dbReference>
<dbReference type="SMART" id="SM00640">
    <property type="entry name" value="Glyco_32"/>
    <property type="match status" value="1"/>
</dbReference>
<dbReference type="InterPro" id="IPR006232">
    <property type="entry name" value="Suc6P_hydrolase"/>
</dbReference>
<name>A0ABV1KSY8_9BACL</name>
<evidence type="ECO:0000256" key="6">
    <source>
        <dbReference type="ARBA" id="ARBA00023295"/>
    </source>
</evidence>
<comment type="pathway">
    <text evidence="1 9">Glycan biosynthesis; sucrose metabolism.</text>
</comment>
<evidence type="ECO:0000259" key="11">
    <source>
        <dbReference type="Pfam" id="PF08244"/>
    </source>
</evidence>
<feature type="domain" description="Glycosyl hydrolase family 32 C-terminal" evidence="11">
    <location>
        <begin position="338"/>
        <end position="487"/>
    </location>
</feature>
<evidence type="ECO:0000313" key="13">
    <source>
        <dbReference type="Proteomes" id="UP001493487"/>
    </source>
</evidence>
<evidence type="ECO:0000256" key="8">
    <source>
        <dbReference type="RuleBase" id="RU362110"/>
    </source>
</evidence>
<dbReference type="Gene3D" id="2.60.120.560">
    <property type="entry name" value="Exo-inulinase, domain 1"/>
    <property type="match status" value="1"/>
</dbReference>
<dbReference type="Pfam" id="PF00251">
    <property type="entry name" value="Glyco_hydro_32N"/>
    <property type="match status" value="1"/>
</dbReference>
<dbReference type="RefSeq" id="WP_232184265.1">
    <property type="nucleotide sequence ID" value="NZ_JAIOAP010000002.1"/>
</dbReference>
<comment type="function">
    <text evidence="9">Enables the bacterium to metabolize sucrose as a sole carbon source.</text>
</comment>
<evidence type="ECO:0000256" key="4">
    <source>
        <dbReference type="ARBA" id="ARBA00019623"/>
    </source>
</evidence>
<keyword evidence="6 8" id="KW-0326">Glycosidase</keyword>
<dbReference type="PANTHER" id="PTHR43101">
    <property type="entry name" value="BETA-FRUCTOSIDASE"/>
    <property type="match status" value="1"/>
</dbReference>
<dbReference type="SUPFAM" id="SSF75005">
    <property type="entry name" value="Arabinanase/levansucrase/invertase"/>
    <property type="match status" value="1"/>
</dbReference>
<dbReference type="Gene3D" id="2.115.10.20">
    <property type="entry name" value="Glycosyl hydrolase domain, family 43"/>
    <property type="match status" value="1"/>
</dbReference>
<comment type="caution">
    <text evidence="12">The sequence shown here is derived from an EMBL/GenBank/DDBJ whole genome shotgun (WGS) entry which is preliminary data.</text>
</comment>
<evidence type="ECO:0000256" key="2">
    <source>
        <dbReference type="ARBA" id="ARBA00009902"/>
    </source>
</evidence>
<dbReference type="InterPro" id="IPR013189">
    <property type="entry name" value="Glyco_hydro_32_C"/>
</dbReference>
<dbReference type="InterPro" id="IPR013320">
    <property type="entry name" value="ConA-like_dom_sf"/>
</dbReference>
<evidence type="ECO:0000313" key="12">
    <source>
        <dbReference type="EMBL" id="MEQ4483144.1"/>
    </source>
</evidence>
<dbReference type="InterPro" id="IPR023296">
    <property type="entry name" value="Glyco_hydro_beta-prop_sf"/>
</dbReference>
<keyword evidence="5 8" id="KW-0378">Hydrolase</keyword>
<evidence type="ECO:0000256" key="9">
    <source>
        <dbReference type="RuleBase" id="RU365015"/>
    </source>
</evidence>
<keyword evidence="13" id="KW-1185">Reference proteome</keyword>
<dbReference type="InterPro" id="IPR001362">
    <property type="entry name" value="Glyco_hydro_32"/>
</dbReference>
<proteinExistence type="inferred from homology"/>
<protein>
    <recommendedName>
        <fullName evidence="4 8">Sucrose-6-phosphate hydrolase</fullName>
        <ecNumber evidence="3 8">3.2.1.26</ecNumber>
    </recommendedName>
    <alternativeName>
        <fullName evidence="7 9">Invertase</fullName>
    </alternativeName>
</protein>
<evidence type="ECO:0000256" key="7">
    <source>
        <dbReference type="ARBA" id="ARBA00033367"/>
    </source>
</evidence>
<dbReference type="Pfam" id="PF08244">
    <property type="entry name" value="Glyco_hydro_32C"/>
    <property type="match status" value="1"/>
</dbReference>
<dbReference type="NCBIfam" id="TIGR01322">
    <property type="entry name" value="scrB_fam"/>
    <property type="match status" value="1"/>
</dbReference>
<evidence type="ECO:0000256" key="3">
    <source>
        <dbReference type="ARBA" id="ARBA00012758"/>
    </source>
</evidence>
<keyword evidence="9" id="KW-0119">Carbohydrate metabolism</keyword>
<dbReference type="EC" id="3.2.1.26" evidence="3 8"/>
<organism evidence="12 13">
    <name type="scientific">Cohnella silvisoli</name>
    <dbReference type="NCBI Taxonomy" id="2873699"/>
    <lineage>
        <taxon>Bacteria</taxon>
        <taxon>Bacillati</taxon>
        <taxon>Bacillota</taxon>
        <taxon>Bacilli</taxon>
        <taxon>Bacillales</taxon>
        <taxon>Paenibacillaceae</taxon>
        <taxon>Cohnella</taxon>
    </lineage>
</organism>
<accession>A0ABV1KSY8</accession>
<comment type="similarity">
    <text evidence="2 8">Belongs to the glycosyl hydrolase 32 family.</text>
</comment>
<dbReference type="GO" id="GO:0016787">
    <property type="term" value="F:hydrolase activity"/>
    <property type="evidence" value="ECO:0007669"/>
    <property type="project" value="UniProtKB-KW"/>
</dbReference>
<dbReference type="InterPro" id="IPR051214">
    <property type="entry name" value="GH32_Enzymes"/>
</dbReference>
<comment type="catalytic activity">
    <reaction evidence="8">
        <text>Hydrolysis of terminal non-reducing beta-D-fructofuranoside residues in beta-D-fructofuranosides.</text>
        <dbReference type="EC" id="3.2.1.26"/>
    </reaction>
</comment>
<evidence type="ECO:0000256" key="5">
    <source>
        <dbReference type="ARBA" id="ARBA00022801"/>
    </source>
</evidence>
<reference evidence="12 13" key="1">
    <citation type="journal article" date="2023" name="Genome Announc.">
        <title>Pan-Genome Analyses of the Genus Cohnella and Proposal of the Novel Species Cohnella silvisoli sp. nov., Isolated from Forest Soil.</title>
        <authorList>
            <person name="Wang C."/>
            <person name="Mao L."/>
            <person name="Bao G."/>
            <person name="Zhu H."/>
        </authorList>
    </citation>
    <scope>NUCLEOTIDE SEQUENCE [LARGE SCALE GENOMIC DNA]</scope>
    <source>
        <strain evidence="12 13">NL03-T5-1</strain>
    </source>
</reference>
<gene>
    <name evidence="12" type="ORF">QJS35_12125</name>
</gene>
<dbReference type="PANTHER" id="PTHR43101:SF1">
    <property type="entry name" value="BETA-FRUCTOSIDASE"/>
    <property type="match status" value="1"/>
</dbReference>
<dbReference type="Proteomes" id="UP001493487">
    <property type="component" value="Unassembled WGS sequence"/>
</dbReference>
<sequence>MNRLSHQEALNIAGASVEEAVGFVMEDPHRVTYHASAPVFWMNDPNGLIYYQGEYHLFYQHNPYGVEWGSIHWAHMKSKDLIHWEHLPMALAPSEEYDRDGCFSGSAVEHEGRLYLFYTANRFTSAKGLPDDLIQQQCVAVSSDGINFDKIEQNPVIAAPPESIGQTNHFRDPKVWKRGDAWYMVLGTKKHGRGKVVLYHSADLIQWQFLGVLTESDGTLGHMHECPDLFPLGGKDVLLYSPEGVGGESLSGYSIGELDYDKGVFRHGAFRRLDYGFNFYAPQTMTDDRGRRILFGWMPMNGKSLDKSWAGCMTLPRELKYTGGNRLQIQPVDEMKLLRTNHLKVEEYFITDHRRHAFRGISGDCIEMIVVFDLHRTDAKQFGLHVRRSKDGREKTVVSYDAETGSVSIDRTHSGEGDKGVRECAVEADRDRTLKLQLFLDRSTLELFINEGDAVMSGFIFPDPASTGIELFSVGGTAVVQSLDFWEMAR</sequence>
<keyword evidence="9" id="KW-0963">Cytoplasm</keyword>
<comment type="subcellular location">
    <subcellularLocation>
        <location evidence="9">Cytoplasm</location>
    </subcellularLocation>
</comment>
<dbReference type="EMBL" id="JASKHM010000006">
    <property type="protein sequence ID" value="MEQ4483144.1"/>
    <property type="molecule type" value="Genomic_DNA"/>
</dbReference>
<dbReference type="CDD" id="cd08996">
    <property type="entry name" value="GH32_FFase"/>
    <property type="match status" value="1"/>
</dbReference>
<dbReference type="InterPro" id="IPR013148">
    <property type="entry name" value="Glyco_hydro_32_N"/>
</dbReference>
<feature type="domain" description="Glycosyl hydrolase family 32 N-terminal" evidence="10">
    <location>
        <begin position="34"/>
        <end position="331"/>
    </location>
</feature>
<evidence type="ECO:0000259" key="10">
    <source>
        <dbReference type="Pfam" id="PF00251"/>
    </source>
</evidence>